<sequence>MGDAAAPPVEPRLPPLTRADRPRGRGVTAPPRHLGTRPPSHASEFPPARLDRTGTRRARISRDTAGRRRPHTAHRALPKHTPRIRGHTARLRGTPPVPRT</sequence>
<protein>
    <submittedName>
        <fullName evidence="2">Uncharacterized protein</fullName>
    </submittedName>
</protein>
<evidence type="ECO:0000313" key="3">
    <source>
        <dbReference type="Proteomes" id="UP000603708"/>
    </source>
</evidence>
<gene>
    <name evidence="2" type="ORF">GCM10018793_05850</name>
</gene>
<feature type="compositionally biased region" description="Basic and acidic residues" evidence="1">
    <location>
        <begin position="49"/>
        <end position="66"/>
    </location>
</feature>
<keyword evidence="3" id="KW-1185">Reference proteome</keyword>
<feature type="region of interest" description="Disordered" evidence="1">
    <location>
        <begin position="1"/>
        <end position="100"/>
    </location>
</feature>
<dbReference type="AlphaFoldDB" id="A0A919FR69"/>
<comment type="caution">
    <text evidence="2">The sequence shown here is derived from an EMBL/GenBank/DDBJ whole genome shotgun (WGS) entry which is preliminary data.</text>
</comment>
<accession>A0A919FR69</accession>
<reference evidence="2" key="1">
    <citation type="journal article" date="2014" name="Int. J. Syst. Evol. Microbiol.">
        <title>Complete genome sequence of Corynebacterium casei LMG S-19264T (=DSM 44701T), isolated from a smear-ripened cheese.</title>
        <authorList>
            <consortium name="US DOE Joint Genome Institute (JGI-PGF)"/>
            <person name="Walter F."/>
            <person name="Albersmeier A."/>
            <person name="Kalinowski J."/>
            <person name="Ruckert C."/>
        </authorList>
    </citation>
    <scope>NUCLEOTIDE SEQUENCE</scope>
    <source>
        <strain evidence="2">JCM 5069</strain>
    </source>
</reference>
<dbReference type="EMBL" id="BNCD01000001">
    <property type="protein sequence ID" value="GHH70952.1"/>
    <property type="molecule type" value="Genomic_DNA"/>
</dbReference>
<dbReference type="Proteomes" id="UP000603708">
    <property type="component" value="Unassembled WGS sequence"/>
</dbReference>
<organism evidence="2 3">
    <name type="scientific">Streptomyces sulfonofaciens</name>
    <dbReference type="NCBI Taxonomy" id="68272"/>
    <lineage>
        <taxon>Bacteria</taxon>
        <taxon>Bacillati</taxon>
        <taxon>Actinomycetota</taxon>
        <taxon>Actinomycetes</taxon>
        <taxon>Kitasatosporales</taxon>
        <taxon>Streptomycetaceae</taxon>
        <taxon>Streptomyces</taxon>
    </lineage>
</organism>
<feature type="compositionally biased region" description="Basic residues" evidence="1">
    <location>
        <begin position="67"/>
        <end position="90"/>
    </location>
</feature>
<evidence type="ECO:0000313" key="2">
    <source>
        <dbReference type="EMBL" id="GHH70952.1"/>
    </source>
</evidence>
<reference evidence="2" key="2">
    <citation type="submission" date="2020-09" db="EMBL/GenBank/DDBJ databases">
        <authorList>
            <person name="Sun Q."/>
            <person name="Ohkuma M."/>
        </authorList>
    </citation>
    <scope>NUCLEOTIDE SEQUENCE</scope>
    <source>
        <strain evidence="2">JCM 5069</strain>
    </source>
</reference>
<name>A0A919FR69_9ACTN</name>
<evidence type="ECO:0000256" key="1">
    <source>
        <dbReference type="SAM" id="MobiDB-lite"/>
    </source>
</evidence>
<proteinExistence type="predicted"/>